<organism evidence="1">
    <name type="scientific">marine metagenome</name>
    <dbReference type="NCBI Taxonomy" id="408172"/>
    <lineage>
        <taxon>unclassified sequences</taxon>
        <taxon>metagenomes</taxon>
        <taxon>ecological metagenomes</taxon>
    </lineage>
</organism>
<gene>
    <name evidence="1" type="ORF">METZ01_LOCUS288740</name>
</gene>
<dbReference type="EMBL" id="UINC01086959">
    <property type="protein sequence ID" value="SVC35886.1"/>
    <property type="molecule type" value="Genomic_DNA"/>
</dbReference>
<accession>A0A382LH06</accession>
<protein>
    <submittedName>
        <fullName evidence="1">Uncharacterized protein</fullName>
    </submittedName>
</protein>
<name>A0A382LH06_9ZZZZ</name>
<sequence length="90" mass="10404">MLKTAKNYNRFKILEVALILCVCNFSNADNQKILEQLLNNHAKTSYVVRQVLIDWDTVDISDNPPSCLAREEVIVQKTPSKSLRRLVRYP</sequence>
<feature type="non-terminal residue" evidence="1">
    <location>
        <position position="90"/>
    </location>
</feature>
<dbReference type="AlphaFoldDB" id="A0A382LH06"/>
<evidence type="ECO:0000313" key="1">
    <source>
        <dbReference type="EMBL" id="SVC35886.1"/>
    </source>
</evidence>
<proteinExistence type="predicted"/>
<reference evidence="1" key="1">
    <citation type="submission" date="2018-05" db="EMBL/GenBank/DDBJ databases">
        <authorList>
            <person name="Lanie J.A."/>
            <person name="Ng W.-L."/>
            <person name="Kazmierczak K.M."/>
            <person name="Andrzejewski T.M."/>
            <person name="Davidsen T.M."/>
            <person name="Wayne K.J."/>
            <person name="Tettelin H."/>
            <person name="Glass J.I."/>
            <person name="Rusch D."/>
            <person name="Podicherti R."/>
            <person name="Tsui H.-C.T."/>
            <person name="Winkler M.E."/>
        </authorList>
    </citation>
    <scope>NUCLEOTIDE SEQUENCE</scope>
</reference>